<feature type="compositionally biased region" description="Polar residues" evidence="1">
    <location>
        <begin position="22"/>
        <end position="57"/>
    </location>
</feature>
<organism evidence="2 3">
    <name type="scientific">Halteria grandinella</name>
    <dbReference type="NCBI Taxonomy" id="5974"/>
    <lineage>
        <taxon>Eukaryota</taxon>
        <taxon>Sar</taxon>
        <taxon>Alveolata</taxon>
        <taxon>Ciliophora</taxon>
        <taxon>Intramacronucleata</taxon>
        <taxon>Spirotrichea</taxon>
        <taxon>Stichotrichia</taxon>
        <taxon>Sporadotrichida</taxon>
        <taxon>Halteriidae</taxon>
        <taxon>Halteria</taxon>
    </lineage>
</organism>
<dbReference type="EMBL" id="RRYP01016779">
    <property type="protein sequence ID" value="TNV74610.1"/>
    <property type="molecule type" value="Genomic_DNA"/>
</dbReference>
<comment type="caution">
    <text evidence="2">The sequence shown here is derived from an EMBL/GenBank/DDBJ whole genome shotgun (WGS) entry which is preliminary data.</text>
</comment>
<sequence>MIHIGGGTNTQDGAAGLRQRATGVTTQSSAPHTTTSDSKMQSVNDTFQQQQRTQNDHTAVVSGGGSLINKINYTNVVVGVNQSGLNISHDHINKNQANKHHEGVKRPNTTTKINPQNK</sequence>
<feature type="compositionally biased region" description="Basic and acidic residues" evidence="1">
    <location>
        <begin position="92"/>
        <end position="105"/>
    </location>
</feature>
<reference evidence="2" key="1">
    <citation type="submission" date="2019-06" db="EMBL/GenBank/DDBJ databases">
        <authorList>
            <person name="Zheng W."/>
        </authorList>
    </citation>
    <scope>NUCLEOTIDE SEQUENCE</scope>
    <source>
        <strain evidence="2">QDHG01</strain>
    </source>
</reference>
<feature type="region of interest" description="Disordered" evidence="1">
    <location>
        <begin position="1"/>
        <end position="65"/>
    </location>
</feature>
<feature type="region of interest" description="Disordered" evidence="1">
    <location>
        <begin position="92"/>
        <end position="118"/>
    </location>
</feature>
<proteinExistence type="predicted"/>
<evidence type="ECO:0000313" key="2">
    <source>
        <dbReference type="EMBL" id="TNV74610.1"/>
    </source>
</evidence>
<keyword evidence="3" id="KW-1185">Reference proteome</keyword>
<name>A0A8J8NHK2_HALGN</name>
<accession>A0A8J8NHK2</accession>
<evidence type="ECO:0000313" key="3">
    <source>
        <dbReference type="Proteomes" id="UP000785679"/>
    </source>
</evidence>
<dbReference type="AlphaFoldDB" id="A0A8J8NHK2"/>
<dbReference type="Proteomes" id="UP000785679">
    <property type="component" value="Unassembled WGS sequence"/>
</dbReference>
<evidence type="ECO:0000256" key="1">
    <source>
        <dbReference type="SAM" id="MobiDB-lite"/>
    </source>
</evidence>
<gene>
    <name evidence="2" type="ORF">FGO68_gene13113</name>
</gene>
<protein>
    <submittedName>
        <fullName evidence="2">Uncharacterized protein</fullName>
    </submittedName>
</protein>
<feature type="compositionally biased region" description="Polar residues" evidence="1">
    <location>
        <begin position="107"/>
        <end position="118"/>
    </location>
</feature>